<evidence type="ECO:0000313" key="3">
    <source>
        <dbReference type="Proteomes" id="UP000292274"/>
    </source>
</evidence>
<protein>
    <submittedName>
        <fullName evidence="2">Uncharacterized protein</fullName>
    </submittedName>
</protein>
<comment type="caution">
    <text evidence="2">The sequence shown here is derived from an EMBL/GenBank/DDBJ whole genome shotgun (WGS) entry which is preliminary data.</text>
</comment>
<name>A0A4R0GUU4_9ACTN</name>
<organism evidence="2 3">
    <name type="scientific">Micromonospora zingiberis</name>
    <dbReference type="NCBI Taxonomy" id="2053011"/>
    <lineage>
        <taxon>Bacteria</taxon>
        <taxon>Bacillati</taxon>
        <taxon>Actinomycetota</taxon>
        <taxon>Actinomycetes</taxon>
        <taxon>Micromonosporales</taxon>
        <taxon>Micromonosporaceae</taxon>
        <taxon>Micromonospora</taxon>
    </lineage>
</organism>
<dbReference type="RefSeq" id="WP_131300908.1">
    <property type="nucleotide sequence ID" value="NZ_SJJR01000002.1"/>
</dbReference>
<dbReference type="EMBL" id="SJJR01000002">
    <property type="protein sequence ID" value="TCB99719.1"/>
    <property type="molecule type" value="Genomic_DNA"/>
</dbReference>
<dbReference type="Proteomes" id="UP000292274">
    <property type="component" value="Unassembled WGS sequence"/>
</dbReference>
<evidence type="ECO:0000313" key="2">
    <source>
        <dbReference type="EMBL" id="TCB99719.1"/>
    </source>
</evidence>
<sequence length="344" mass="37440">MRRRSIFVAAVLSAALVIVGAPAPAQADDILRVNGVYNDSTGHRGILFVSVTSTQPVAELRAEVVTEDTGAPVAEFEDFVLQSQTSDAAIWASTVPLIRDAPGEFVVHVAVTDVAGNHLRQERAGLMLYYVETFLDEVTVDRGSVNYDDRQVTISGTLKGRWPGTGEIRPLAGFPVSISEGFGHHEAIAAADGTFSKTLTVYGSSPELSARYVLSLDRPYVDLSQEVRFPLAIDPRQTRLAVKTDRTKVVAGQSVRLSGQLSWLTPSGWKPLPNEISAIYFTLYDDNGGYVAYGNLDTDAKGRFTVDIPPPRTGYFHFVYQPLDPYVAPTEGRTKTVTVLPTHP</sequence>
<dbReference type="OrthoDB" id="3447380at2"/>
<proteinExistence type="predicted"/>
<keyword evidence="3" id="KW-1185">Reference proteome</keyword>
<evidence type="ECO:0000256" key="1">
    <source>
        <dbReference type="SAM" id="SignalP"/>
    </source>
</evidence>
<reference evidence="2 3" key="1">
    <citation type="submission" date="2019-02" db="EMBL/GenBank/DDBJ databases">
        <title>Jishengella sp. nov., isolated from a root of Zingiber montanum.</title>
        <authorList>
            <person name="Kuncharoen N."/>
            <person name="Kudo T."/>
            <person name="Masahiro Y."/>
            <person name="Ohkuma M."/>
            <person name="Tanasupawat S."/>
        </authorList>
    </citation>
    <scope>NUCLEOTIDE SEQUENCE [LARGE SCALE GENOMIC DNA]</scope>
    <source>
        <strain evidence="2 3">PLAI 1-1</strain>
    </source>
</reference>
<dbReference type="AlphaFoldDB" id="A0A4R0GUU4"/>
<accession>A0A4R0GUU4</accession>
<feature type="signal peptide" evidence="1">
    <location>
        <begin position="1"/>
        <end position="27"/>
    </location>
</feature>
<gene>
    <name evidence="2" type="ORF">E0H26_03975</name>
</gene>
<keyword evidence="1" id="KW-0732">Signal</keyword>
<feature type="chain" id="PRO_5020425007" evidence="1">
    <location>
        <begin position="28"/>
        <end position="344"/>
    </location>
</feature>